<reference evidence="1 2" key="1">
    <citation type="journal article" date="2016" name="Genome Biol. Evol.">
        <title>Divergent and convergent evolution of fungal pathogenicity.</title>
        <authorList>
            <person name="Shang Y."/>
            <person name="Xiao G."/>
            <person name="Zheng P."/>
            <person name="Cen K."/>
            <person name="Zhan S."/>
            <person name="Wang C."/>
        </authorList>
    </citation>
    <scope>NUCLEOTIDE SEQUENCE [LARGE SCALE GENOMIC DNA]</scope>
    <source>
        <strain evidence="1 2">ARSEF 7405</strain>
    </source>
</reference>
<name>A0A167UUY1_9EURO</name>
<sequence>MPLLPVRLNAAASIGRYCALQTSSQLHTQTRWLSTSRILSSEAEEDTIRPDPYLRFPKLRTGYESFLRTFGLEYLGPKVESGVEIDENGLLHVISEFESHQKHKTALLLSRAPLSLTEKDFHGLLTKGRYMAGWRSRGGLEKVIPWRHSDSLKRGNRWILIFSTPADAARYQKRAIALRAFVRANTPHTLLSKPAPPPDLKVPDLPGFTISDYTITPPFQTPALYAFKHPFPRQLQDMIDTHKYFTGYTDTGSSKYAVRVWMDDRSPFLLNQFLIKEWLYRDSAKRHVPWRLAAMDEPIQPLSDDPAGDLLMPTSPVQDVVIDYQRCHNWLVFFQSAGEARRFIRAFHRTPLPKFRGMAEADPMPLVKAELMLENTL</sequence>
<dbReference type="OrthoDB" id="5332316at2759"/>
<proteinExistence type="predicted"/>
<protein>
    <submittedName>
        <fullName evidence="1">Uncharacterized protein</fullName>
    </submittedName>
</protein>
<dbReference type="VEuPathDB" id="FungiDB:AAP_06372"/>
<comment type="caution">
    <text evidence="1">The sequence shown here is derived from an EMBL/GenBank/DDBJ whole genome shotgun (WGS) entry which is preliminary data.</text>
</comment>
<dbReference type="AlphaFoldDB" id="A0A167UUY1"/>
<dbReference type="Proteomes" id="UP000242877">
    <property type="component" value="Unassembled WGS sequence"/>
</dbReference>
<gene>
    <name evidence="1" type="ORF">AAP_06372</name>
</gene>
<accession>A0A167UUY1</accession>
<evidence type="ECO:0000313" key="1">
    <source>
        <dbReference type="EMBL" id="KZZ86639.1"/>
    </source>
</evidence>
<dbReference type="EMBL" id="AZGZ01000054">
    <property type="protein sequence ID" value="KZZ86639.1"/>
    <property type="molecule type" value="Genomic_DNA"/>
</dbReference>
<organism evidence="1 2">
    <name type="scientific">Ascosphaera apis ARSEF 7405</name>
    <dbReference type="NCBI Taxonomy" id="392613"/>
    <lineage>
        <taxon>Eukaryota</taxon>
        <taxon>Fungi</taxon>
        <taxon>Dikarya</taxon>
        <taxon>Ascomycota</taxon>
        <taxon>Pezizomycotina</taxon>
        <taxon>Eurotiomycetes</taxon>
        <taxon>Eurotiomycetidae</taxon>
        <taxon>Onygenales</taxon>
        <taxon>Ascosphaeraceae</taxon>
        <taxon>Ascosphaera</taxon>
    </lineage>
</organism>
<evidence type="ECO:0000313" key="2">
    <source>
        <dbReference type="Proteomes" id="UP000242877"/>
    </source>
</evidence>
<keyword evidence="2" id="KW-1185">Reference proteome</keyword>